<evidence type="ECO:0000256" key="1">
    <source>
        <dbReference type="SAM" id="MobiDB-lite"/>
    </source>
</evidence>
<accession>A0A2H3CVT7</accession>
<proteinExistence type="predicted"/>
<organism evidence="2 3">
    <name type="scientific">Armillaria gallica</name>
    <name type="common">Bulbous honey fungus</name>
    <name type="synonym">Armillaria bulbosa</name>
    <dbReference type="NCBI Taxonomy" id="47427"/>
    <lineage>
        <taxon>Eukaryota</taxon>
        <taxon>Fungi</taxon>
        <taxon>Dikarya</taxon>
        <taxon>Basidiomycota</taxon>
        <taxon>Agaricomycotina</taxon>
        <taxon>Agaricomycetes</taxon>
        <taxon>Agaricomycetidae</taxon>
        <taxon>Agaricales</taxon>
        <taxon>Marasmiineae</taxon>
        <taxon>Physalacriaceae</taxon>
        <taxon>Armillaria</taxon>
    </lineage>
</organism>
<feature type="compositionally biased region" description="Polar residues" evidence="1">
    <location>
        <begin position="66"/>
        <end position="87"/>
    </location>
</feature>
<dbReference type="Proteomes" id="UP000217790">
    <property type="component" value="Unassembled WGS sequence"/>
</dbReference>
<name>A0A2H3CVT7_ARMGA</name>
<evidence type="ECO:0000313" key="2">
    <source>
        <dbReference type="EMBL" id="PBK79426.1"/>
    </source>
</evidence>
<gene>
    <name evidence="2" type="ORF">ARMGADRAFT_1093132</name>
</gene>
<dbReference type="EMBL" id="KZ293776">
    <property type="protein sequence ID" value="PBK79426.1"/>
    <property type="molecule type" value="Genomic_DNA"/>
</dbReference>
<evidence type="ECO:0000313" key="3">
    <source>
        <dbReference type="Proteomes" id="UP000217790"/>
    </source>
</evidence>
<dbReference type="AlphaFoldDB" id="A0A2H3CVT7"/>
<dbReference type="OrthoDB" id="2104739at2759"/>
<keyword evidence="3" id="KW-1185">Reference proteome</keyword>
<reference evidence="3" key="1">
    <citation type="journal article" date="2017" name="Nat. Ecol. Evol.">
        <title>Genome expansion and lineage-specific genetic innovations in the forest pathogenic fungi Armillaria.</title>
        <authorList>
            <person name="Sipos G."/>
            <person name="Prasanna A.N."/>
            <person name="Walter M.C."/>
            <person name="O'Connor E."/>
            <person name="Balint B."/>
            <person name="Krizsan K."/>
            <person name="Kiss B."/>
            <person name="Hess J."/>
            <person name="Varga T."/>
            <person name="Slot J."/>
            <person name="Riley R."/>
            <person name="Boka B."/>
            <person name="Rigling D."/>
            <person name="Barry K."/>
            <person name="Lee J."/>
            <person name="Mihaltcheva S."/>
            <person name="LaButti K."/>
            <person name="Lipzen A."/>
            <person name="Waldron R."/>
            <person name="Moloney N.M."/>
            <person name="Sperisen C."/>
            <person name="Kredics L."/>
            <person name="Vagvoelgyi C."/>
            <person name="Patrignani A."/>
            <person name="Fitzpatrick D."/>
            <person name="Nagy I."/>
            <person name="Doyle S."/>
            <person name="Anderson J.B."/>
            <person name="Grigoriev I.V."/>
            <person name="Gueldener U."/>
            <person name="Muensterkoetter M."/>
            <person name="Nagy L.G."/>
        </authorList>
    </citation>
    <scope>NUCLEOTIDE SEQUENCE [LARGE SCALE GENOMIC DNA]</scope>
    <source>
        <strain evidence="3">Ar21-2</strain>
    </source>
</reference>
<protein>
    <submittedName>
        <fullName evidence="2">Uncharacterized protein</fullName>
    </submittedName>
</protein>
<sequence length="145" mass="16032">MPCAATALTPITTTRTRCAGLRVDTRLDIHAHALGQTFIYSHKEAQDLVLGFRCVVSGNYDQDTLSEVSTSNGSRRSVHTLRQSPRISHNENSSNEESVRFNIGILAVLKSLDHAIEQLNDINVHFLPGIITMQSDAHEWLLVPA</sequence>
<dbReference type="InParanoid" id="A0A2H3CVT7"/>
<feature type="region of interest" description="Disordered" evidence="1">
    <location>
        <begin position="66"/>
        <end position="93"/>
    </location>
</feature>